<dbReference type="SUPFAM" id="SSF55681">
    <property type="entry name" value="Class II aaRS and biotin synthetases"/>
    <property type="match status" value="1"/>
</dbReference>
<keyword evidence="2" id="KW-0547">Nucleotide-binding</keyword>
<dbReference type="GO" id="GO:0006430">
    <property type="term" value="P:lysyl-tRNA aminoacylation"/>
    <property type="evidence" value="ECO:0007669"/>
    <property type="project" value="InterPro"/>
</dbReference>
<dbReference type="GO" id="GO:0004824">
    <property type="term" value="F:lysine-tRNA ligase activity"/>
    <property type="evidence" value="ECO:0007669"/>
    <property type="project" value="InterPro"/>
</dbReference>
<dbReference type="Pfam" id="PF00152">
    <property type="entry name" value="tRNA-synt_2"/>
    <property type="match status" value="1"/>
</dbReference>
<dbReference type="NCBIfam" id="NF006828">
    <property type="entry name" value="PRK09350.1"/>
    <property type="match status" value="1"/>
</dbReference>
<dbReference type="NCBIfam" id="TIGR00462">
    <property type="entry name" value="genX"/>
    <property type="match status" value="1"/>
</dbReference>
<comment type="caution">
    <text evidence="5">The sequence shown here is derived from an EMBL/GenBank/DDBJ whole genome shotgun (WGS) entry which is preliminary data.</text>
</comment>
<keyword evidence="1" id="KW-0436">Ligase</keyword>
<evidence type="ECO:0000313" key="5">
    <source>
        <dbReference type="EMBL" id="KAA5540015.1"/>
    </source>
</evidence>
<keyword evidence="3" id="KW-0067">ATP-binding</keyword>
<protein>
    <submittedName>
        <fullName evidence="5">EF-P lysine aminoacylase GenX</fullName>
    </submittedName>
</protein>
<dbReference type="InterPro" id="IPR004525">
    <property type="entry name" value="EpmA"/>
</dbReference>
<feature type="domain" description="Aminoacyl-transfer RNA synthetases class-II family profile" evidence="4">
    <location>
        <begin position="15"/>
        <end position="320"/>
    </location>
</feature>
<dbReference type="InterPro" id="IPR006195">
    <property type="entry name" value="aa-tRNA-synth_II"/>
</dbReference>
<evidence type="ECO:0000256" key="2">
    <source>
        <dbReference type="ARBA" id="ARBA00022741"/>
    </source>
</evidence>
<reference evidence="5 6" key="1">
    <citation type="submission" date="2019-08" db="EMBL/GenBank/DDBJ databases">
        <authorList>
            <person name="Dhanesh K."/>
            <person name="Kumar G."/>
            <person name="Sasikala C."/>
            <person name="Venkata Ramana C."/>
        </authorList>
    </citation>
    <scope>NUCLEOTIDE SEQUENCE [LARGE SCALE GENOMIC DNA]</scope>
    <source>
        <strain evidence="5 6">JC645</strain>
    </source>
</reference>
<dbReference type="InterPro" id="IPR045864">
    <property type="entry name" value="aa-tRNA-synth_II/BPL/LPL"/>
</dbReference>
<dbReference type="InterPro" id="IPR004364">
    <property type="entry name" value="Aa-tRNA-synt_II"/>
</dbReference>
<dbReference type="PANTHER" id="PTHR42918:SF6">
    <property type="entry name" value="ELONGATION FACTOR P--(R)-BETA-LYSINE LIGASE"/>
    <property type="match status" value="1"/>
</dbReference>
<name>A0A5M6D4A7_9BACT</name>
<sequence>MEKRTMINLDHLSQRAELLRMTRRYFDQQGFLEVQPPCLARDCVVDAYLDPVTVDAERLGLSVPDLPKRFYLQTSPESAMKRMLAQGAPSIYSIGPVFRAGEAGTLHNVEFTMLEWYEVGGDAESAIRLLGNYVADVLKAPGYDRMTYRDAFLQVVQVDPIDAPLSILRERVKDVDSSLAKSLKDDRDGLLDVMMSARVSPELGRDCPVILTDYPLSQAALAKPSANDPACAARFELFARGIEIANGYDELTDPDVLTGRAAENNRKREARGLAALEVDTTLVRAMRRGLPECSGVALGLDRLLMVATGAERIDQVIPLPITVA</sequence>
<evidence type="ECO:0000256" key="1">
    <source>
        <dbReference type="ARBA" id="ARBA00022598"/>
    </source>
</evidence>
<accession>A0A5M6D4A7</accession>
<dbReference type="GO" id="GO:0005524">
    <property type="term" value="F:ATP binding"/>
    <property type="evidence" value="ECO:0007669"/>
    <property type="project" value="UniProtKB-KW"/>
</dbReference>
<dbReference type="Gene3D" id="3.30.930.10">
    <property type="entry name" value="Bira Bifunctional Protein, Domain 2"/>
    <property type="match status" value="1"/>
</dbReference>
<dbReference type="EMBL" id="VWOX01000015">
    <property type="protein sequence ID" value="KAA5540015.1"/>
    <property type="molecule type" value="Genomic_DNA"/>
</dbReference>
<dbReference type="GO" id="GO:0005829">
    <property type="term" value="C:cytosol"/>
    <property type="evidence" value="ECO:0007669"/>
    <property type="project" value="TreeGrafter"/>
</dbReference>
<organism evidence="5 6">
    <name type="scientific">Roseiconus nitratireducens</name>
    <dbReference type="NCBI Taxonomy" id="2605748"/>
    <lineage>
        <taxon>Bacteria</taxon>
        <taxon>Pseudomonadati</taxon>
        <taxon>Planctomycetota</taxon>
        <taxon>Planctomycetia</taxon>
        <taxon>Pirellulales</taxon>
        <taxon>Pirellulaceae</taxon>
        <taxon>Roseiconus</taxon>
    </lineage>
</organism>
<evidence type="ECO:0000256" key="3">
    <source>
        <dbReference type="ARBA" id="ARBA00022840"/>
    </source>
</evidence>
<dbReference type="PROSITE" id="PS50862">
    <property type="entry name" value="AA_TRNA_LIGASE_II"/>
    <property type="match status" value="1"/>
</dbReference>
<dbReference type="Proteomes" id="UP000324479">
    <property type="component" value="Unassembled WGS sequence"/>
</dbReference>
<dbReference type="AlphaFoldDB" id="A0A5M6D4A7"/>
<gene>
    <name evidence="5" type="primary">genX</name>
    <name evidence="5" type="ORF">FYK55_22110</name>
</gene>
<dbReference type="GO" id="GO:0000049">
    <property type="term" value="F:tRNA binding"/>
    <property type="evidence" value="ECO:0007669"/>
    <property type="project" value="TreeGrafter"/>
</dbReference>
<evidence type="ECO:0000259" key="4">
    <source>
        <dbReference type="PROSITE" id="PS50862"/>
    </source>
</evidence>
<evidence type="ECO:0000313" key="6">
    <source>
        <dbReference type="Proteomes" id="UP000324479"/>
    </source>
</evidence>
<keyword evidence="6" id="KW-1185">Reference proteome</keyword>
<dbReference type="PANTHER" id="PTHR42918">
    <property type="entry name" value="LYSYL-TRNA SYNTHETASE"/>
    <property type="match status" value="1"/>
</dbReference>
<proteinExistence type="predicted"/>